<name>A0ABQ6GTB6_9GAMM</name>
<evidence type="ECO:0000256" key="2">
    <source>
        <dbReference type="SAM" id="Phobius"/>
    </source>
</evidence>
<keyword evidence="2" id="KW-1133">Transmembrane helix</keyword>
<dbReference type="CDD" id="cd10150">
    <property type="entry name" value="CobN_like"/>
    <property type="match status" value="1"/>
</dbReference>
<feature type="compositionally biased region" description="Polar residues" evidence="1">
    <location>
        <begin position="1314"/>
        <end position="1334"/>
    </location>
</feature>
<keyword evidence="3" id="KW-0732">Signal</keyword>
<keyword evidence="2" id="KW-0812">Transmembrane</keyword>
<evidence type="ECO:0000259" key="4">
    <source>
        <dbReference type="Pfam" id="PF02514"/>
    </source>
</evidence>
<proteinExistence type="predicted"/>
<reference evidence="5 6" key="1">
    <citation type="submission" date="2023-03" db="EMBL/GenBank/DDBJ databases">
        <title>Draft genome sequence of Thalassotalea insulae KCTC 62186T.</title>
        <authorList>
            <person name="Sawabe T."/>
        </authorList>
    </citation>
    <scope>NUCLEOTIDE SEQUENCE [LARGE SCALE GENOMIC DNA]</scope>
    <source>
        <strain evidence="5 6">KCTC 62186</strain>
    </source>
</reference>
<sequence>MRNPLITLVLILAILFSFAGAASENSAKADTEFANKLLFVSTAHSNKAKVRLLQKMAKQHKNLWQIEQQSARSLSESIKDSHTFAQLFNRYDLVILDAVSAHEAQKNYGSYSAMLTKVTSPVIAINALSHDALNKRLNSEISEQIQSYWQNAGRTNLNNMLSFISSAISNRNTDKVPAPIIFPKQGIYHPELSQVIVNDLASYQQIKAPKPQQPKIALLLQRALIETEQTQLIDSTIAQLEAKGAYVVPFYFELSPASGDYSQLLQTPTFENGKVTGQQTAVDLIINFRNIHWANKRKVEFEQFGVPVIQAMTYYSGDQVAWEQDMQGVSPGMTAFTLVLPETAGVVDPMVVAAMDMKSQQVEIIDYQLQHLVNKALNVVKLKYKANQDKKLTVFVWGDKDVGASFMNIPDSIEAISERLAQQGYQTSERDAKYITDNIKQILDPFYRDYQLTELLAQDLAELMPIDTYLAWFNSLPRQLTEKINDHWGQPQDNFMAVEKNGKHYFILPRIRNGNMLIMRQPPRSDNKNDENMIYHQGIVPINHFYLAAYFYAREYWQSDAIIHLGTHGSQEYLNGKERGLSIYDQGNLAVWDTPVIYPFIVDDVGEAMQTKRRGRATVISHMTPPFAAAGLQGEIRNLHELMHQYKQLDQGGVKQKTAKQLTALCFDTNVCRDIDWQQPQIDRNFDQFIEALHLHLEDLATANQPLGLHTFGQLAEQDLLISSLIQMLGQDFSQRASDFEHKYFEHQHFGYQQHQETTTGEHSHNYHQTAKDTEQDVKQLAGYQTVKQFIVNSNAQATDIAITELSDELQADIKRGKTLYQSMLGINELNAMSDALSGKYIPVKTGGDPIRHPESLATGFNLYGFDPSRVPTQAAYQQGKELTEQMIANYYQQHQQYPDKMAFSLWSIETMRHYGVLEAQVMAAIGVKPKWSADGRVIGTEVIPYSELKRPRVDVVLSATGLYRDAFPNVMQLLAKAINQVAELTEDNNSIWLNSKKIKAELIADGLSKEDAQYLSTIRIFSNKSGDYGSGVDDATWASDTWETDKKIADNYLSKMGYFYGADNKRWGQKVTNNQGQDIQLYAKQLSGTDIAMFARSSNLFGMLSSDDPFEYFGALNLAVRNIDGKSPDMVVSNLRDANNAKAEDASLFLAKELRTRMFHPRWIKEMQKEGYSGAVSLASRMDNFFGWQVVSPDLVRNDQWDQYMDVYVNDKLNLELDKWFKEINPAALARMMERMLEAERKDYWQADPQRLKQLVEKYIDIVQQNELVVLNDALKQHVNELATGFGLAPLNTAQTIRDMAKTAMAQKLRNAEQLTQPQATPEQNKQTQQQKVEGQKLEKQTAKTNEANNNIYYSLAAMLFIVIFGACWQTMLGTTSRHQRYLLVNDTKQ</sequence>
<evidence type="ECO:0000313" key="5">
    <source>
        <dbReference type="EMBL" id="GLX78574.1"/>
    </source>
</evidence>
<gene>
    <name evidence="5" type="ORF">tinsulaeT_19140</name>
</gene>
<dbReference type="RefSeq" id="WP_284244456.1">
    <property type="nucleotide sequence ID" value="NZ_BSST01000001.1"/>
</dbReference>
<keyword evidence="2" id="KW-0472">Membrane</keyword>
<feature type="transmembrane region" description="Helical" evidence="2">
    <location>
        <begin position="1353"/>
        <end position="1374"/>
    </location>
</feature>
<feature type="signal peptide" evidence="3">
    <location>
        <begin position="1"/>
        <end position="21"/>
    </location>
</feature>
<organism evidence="5 6">
    <name type="scientific">Thalassotalea insulae</name>
    <dbReference type="NCBI Taxonomy" id="2056778"/>
    <lineage>
        <taxon>Bacteria</taxon>
        <taxon>Pseudomonadati</taxon>
        <taxon>Pseudomonadota</taxon>
        <taxon>Gammaproteobacteria</taxon>
        <taxon>Alteromonadales</taxon>
        <taxon>Colwelliaceae</taxon>
        <taxon>Thalassotalea</taxon>
    </lineage>
</organism>
<feature type="region of interest" description="Disordered" evidence="1">
    <location>
        <begin position="1311"/>
        <end position="1343"/>
    </location>
</feature>
<dbReference type="EMBL" id="BSST01000001">
    <property type="protein sequence ID" value="GLX78574.1"/>
    <property type="molecule type" value="Genomic_DNA"/>
</dbReference>
<dbReference type="Proteomes" id="UP001157186">
    <property type="component" value="Unassembled WGS sequence"/>
</dbReference>
<evidence type="ECO:0000313" key="6">
    <source>
        <dbReference type="Proteomes" id="UP001157186"/>
    </source>
</evidence>
<feature type="region of interest" description="Disordered" evidence="1">
    <location>
        <begin position="754"/>
        <end position="774"/>
    </location>
</feature>
<feature type="domain" description="CobN/magnesium chelatase" evidence="4">
    <location>
        <begin position="147"/>
        <end position="1252"/>
    </location>
</feature>
<feature type="compositionally biased region" description="Basic and acidic residues" evidence="1">
    <location>
        <begin position="760"/>
        <end position="774"/>
    </location>
</feature>
<feature type="chain" id="PRO_5045905916" evidence="3">
    <location>
        <begin position="22"/>
        <end position="1391"/>
    </location>
</feature>
<keyword evidence="6" id="KW-1185">Reference proteome</keyword>
<dbReference type="InterPro" id="IPR003672">
    <property type="entry name" value="CobN/Mg_chltase"/>
</dbReference>
<evidence type="ECO:0000256" key="1">
    <source>
        <dbReference type="SAM" id="MobiDB-lite"/>
    </source>
</evidence>
<evidence type="ECO:0000256" key="3">
    <source>
        <dbReference type="SAM" id="SignalP"/>
    </source>
</evidence>
<dbReference type="PANTHER" id="PTHR44119:SF4">
    <property type="entry name" value="AEROBIC COBALTOCHELATASE SUBUNIT COBN"/>
    <property type="match status" value="1"/>
</dbReference>
<dbReference type="PANTHER" id="PTHR44119">
    <property type="entry name" value="MAGNESIUM-CHELATASE SUBUNIT CHLH, CHLOROPLASTIC"/>
    <property type="match status" value="1"/>
</dbReference>
<dbReference type="Pfam" id="PF02514">
    <property type="entry name" value="CobN-Mg_chel"/>
    <property type="match status" value="1"/>
</dbReference>
<protein>
    <submittedName>
        <fullName evidence="5">Cobaltochelatase subunit CobN</fullName>
    </submittedName>
</protein>
<accession>A0ABQ6GTB6</accession>
<comment type="caution">
    <text evidence="5">The sequence shown here is derived from an EMBL/GenBank/DDBJ whole genome shotgun (WGS) entry which is preliminary data.</text>
</comment>